<dbReference type="EMBL" id="ML736268">
    <property type="protein sequence ID" value="KAE8375073.1"/>
    <property type="molecule type" value="Genomic_DNA"/>
</dbReference>
<gene>
    <name evidence="2" type="ORF">BDV26DRAFT_23341</name>
</gene>
<evidence type="ECO:0000313" key="3">
    <source>
        <dbReference type="Proteomes" id="UP000326198"/>
    </source>
</evidence>
<proteinExistence type="predicted"/>
<name>A0A5N7AZB3_9EURO</name>
<organism evidence="2 3">
    <name type="scientific">Aspergillus bertholletiae</name>
    <dbReference type="NCBI Taxonomy" id="1226010"/>
    <lineage>
        <taxon>Eukaryota</taxon>
        <taxon>Fungi</taxon>
        <taxon>Dikarya</taxon>
        <taxon>Ascomycota</taxon>
        <taxon>Pezizomycotina</taxon>
        <taxon>Eurotiomycetes</taxon>
        <taxon>Eurotiomycetidae</taxon>
        <taxon>Eurotiales</taxon>
        <taxon>Aspergillaceae</taxon>
        <taxon>Aspergillus</taxon>
        <taxon>Aspergillus subgen. Circumdati</taxon>
    </lineage>
</organism>
<dbReference type="AlphaFoldDB" id="A0A5N7AZB3"/>
<keyword evidence="3" id="KW-1185">Reference proteome</keyword>
<accession>A0A5N7AZB3</accession>
<sequence length="68" mass="7761">MNPNDSNVRLYPVQPDSLNRMIGKNRPASKRISQRQISFPPPQSDPHPLSNPMDPRSEKPHTHRSLPP</sequence>
<evidence type="ECO:0000256" key="1">
    <source>
        <dbReference type="SAM" id="MobiDB-lite"/>
    </source>
</evidence>
<protein>
    <submittedName>
        <fullName evidence="2">Uncharacterized protein</fullName>
    </submittedName>
</protein>
<dbReference type="Proteomes" id="UP000326198">
    <property type="component" value="Unassembled WGS sequence"/>
</dbReference>
<reference evidence="2 3" key="1">
    <citation type="submission" date="2019-04" db="EMBL/GenBank/DDBJ databases">
        <title>Friends and foes A comparative genomics studyof 23 Aspergillus species from section Flavi.</title>
        <authorList>
            <consortium name="DOE Joint Genome Institute"/>
            <person name="Kjaerbolling I."/>
            <person name="Vesth T."/>
            <person name="Frisvad J.C."/>
            <person name="Nybo J.L."/>
            <person name="Theobald S."/>
            <person name="Kildgaard S."/>
            <person name="Isbrandt T."/>
            <person name="Kuo A."/>
            <person name="Sato A."/>
            <person name="Lyhne E.K."/>
            <person name="Kogle M.E."/>
            <person name="Wiebenga A."/>
            <person name="Kun R.S."/>
            <person name="Lubbers R.J."/>
            <person name="Makela M.R."/>
            <person name="Barry K."/>
            <person name="Chovatia M."/>
            <person name="Clum A."/>
            <person name="Daum C."/>
            <person name="Haridas S."/>
            <person name="He G."/>
            <person name="LaButti K."/>
            <person name="Lipzen A."/>
            <person name="Mondo S."/>
            <person name="Riley R."/>
            <person name="Salamov A."/>
            <person name="Simmons B.A."/>
            <person name="Magnuson J.K."/>
            <person name="Henrissat B."/>
            <person name="Mortensen U.H."/>
            <person name="Larsen T.O."/>
            <person name="Devries R.P."/>
            <person name="Grigoriev I.V."/>
            <person name="Machida M."/>
            <person name="Baker S.E."/>
            <person name="Andersen M.R."/>
        </authorList>
    </citation>
    <scope>NUCLEOTIDE SEQUENCE [LARGE SCALE GENOMIC DNA]</scope>
    <source>
        <strain evidence="2 3">IBT 29228</strain>
    </source>
</reference>
<feature type="region of interest" description="Disordered" evidence="1">
    <location>
        <begin position="1"/>
        <end position="68"/>
    </location>
</feature>
<evidence type="ECO:0000313" key="2">
    <source>
        <dbReference type="EMBL" id="KAE8375073.1"/>
    </source>
</evidence>